<sequence>MTAVAIVTCAELPELDPDEAALLAPLRELGLTVTPQVWTDESVDWDKFDLTVLRCAWDYAEQRDRFITWAKGVPRLHNGADLIEWNTDKRYLADLAAAAVPVVPTTWLPPSGEVSLPTRGEWVLKPSIGAGSRNAGRYQMETQAVEAADHVAALHRSGLTVMAQPYMSDVDVNGERALVYIDGEFSHAIRKGAMLEGPYRGLDELYKAETITPLTVDDADRELAETALAAVPTDRTLLYARVDLVESQVGTVVLEVEVAEPSLFFGHDPESAARLARAIARRV</sequence>
<dbReference type="GO" id="GO:0016874">
    <property type="term" value="F:ligase activity"/>
    <property type="evidence" value="ECO:0007669"/>
    <property type="project" value="UniProtKB-KW"/>
</dbReference>
<proteinExistence type="predicted"/>
<reference evidence="1 2" key="1">
    <citation type="submission" date="2019-06" db="EMBL/GenBank/DDBJ databases">
        <title>Sequencing the genomes of 1000 actinobacteria strains.</title>
        <authorList>
            <person name="Klenk H.-P."/>
        </authorList>
    </citation>
    <scope>NUCLEOTIDE SEQUENCE [LARGE SCALE GENOMIC DNA]</scope>
    <source>
        <strain evidence="1 2">DSM 45928</strain>
    </source>
</reference>
<keyword evidence="1" id="KW-0436">Ligase</keyword>
<dbReference type="Proteomes" id="UP000317043">
    <property type="component" value="Unassembled WGS sequence"/>
</dbReference>
<gene>
    <name evidence="1" type="ORF">FB566_5271</name>
</gene>
<name>A0A543B4B6_9ACTN</name>
<dbReference type="InParanoid" id="A0A543B4B6"/>
<organism evidence="1 2">
    <name type="scientific">Stackebrandtia endophytica</name>
    <dbReference type="NCBI Taxonomy" id="1496996"/>
    <lineage>
        <taxon>Bacteria</taxon>
        <taxon>Bacillati</taxon>
        <taxon>Actinomycetota</taxon>
        <taxon>Actinomycetes</taxon>
        <taxon>Glycomycetales</taxon>
        <taxon>Glycomycetaceae</taxon>
        <taxon>Stackebrandtia</taxon>
    </lineage>
</organism>
<dbReference type="AlphaFoldDB" id="A0A543B4B6"/>
<keyword evidence="2" id="KW-1185">Reference proteome</keyword>
<accession>A0A543B4B6</accession>
<dbReference type="OrthoDB" id="3373978at2"/>
<dbReference type="SUPFAM" id="SSF56059">
    <property type="entry name" value="Glutathione synthetase ATP-binding domain-like"/>
    <property type="match status" value="1"/>
</dbReference>
<protein>
    <submittedName>
        <fullName evidence="1">Glutathione synthase/RimK-type ligase-like ATP-grasp enzyme</fullName>
    </submittedName>
</protein>
<dbReference type="PANTHER" id="PTHR39217">
    <property type="match status" value="1"/>
</dbReference>
<dbReference type="PANTHER" id="PTHR39217:SF1">
    <property type="entry name" value="GLUTATHIONE SYNTHETASE"/>
    <property type="match status" value="1"/>
</dbReference>
<evidence type="ECO:0000313" key="1">
    <source>
        <dbReference type="EMBL" id="TQL79661.1"/>
    </source>
</evidence>
<dbReference type="EMBL" id="VFOW01000001">
    <property type="protein sequence ID" value="TQL79661.1"/>
    <property type="molecule type" value="Genomic_DNA"/>
</dbReference>
<comment type="caution">
    <text evidence="1">The sequence shown here is derived from an EMBL/GenBank/DDBJ whole genome shotgun (WGS) entry which is preliminary data.</text>
</comment>
<dbReference type="RefSeq" id="WP_142045127.1">
    <property type="nucleotide sequence ID" value="NZ_JBHTGS010000002.1"/>
</dbReference>
<dbReference type="InterPro" id="IPR053191">
    <property type="entry name" value="DcsG_Biosynth_Enzyme"/>
</dbReference>
<evidence type="ECO:0000313" key="2">
    <source>
        <dbReference type="Proteomes" id="UP000317043"/>
    </source>
</evidence>